<feature type="transmembrane region" description="Helical" evidence="2">
    <location>
        <begin position="130"/>
        <end position="155"/>
    </location>
</feature>
<keyword evidence="2" id="KW-1133">Transmembrane helix</keyword>
<keyword evidence="2" id="KW-0812">Transmembrane</keyword>
<feature type="transmembrane region" description="Helical" evidence="2">
    <location>
        <begin position="89"/>
        <end position="110"/>
    </location>
</feature>
<gene>
    <name evidence="3" type="ORF">ABIE21_003175</name>
</gene>
<dbReference type="Proteomes" id="UP001549257">
    <property type="component" value="Unassembled WGS sequence"/>
</dbReference>
<comment type="caution">
    <text evidence="3">The sequence shown here is derived from an EMBL/GenBank/DDBJ whole genome shotgun (WGS) entry which is preliminary data.</text>
</comment>
<feature type="transmembrane region" description="Helical" evidence="2">
    <location>
        <begin position="289"/>
        <end position="310"/>
    </location>
</feature>
<name>A0ABV2QRF2_9MICO</name>
<evidence type="ECO:0000313" key="4">
    <source>
        <dbReference type="Proteomes" id="UP001549257"/>
    </source>
</evidence>
<reference evidence="3 4" key="1">
    <citation type="submission" date="2024-06" db="EMBL/GenBank/DDBJ databases">
        <title>Sorghum-associated microbial communities from plants grown in Nebraska, USA.</title>
        <authorList>
            <person name="Schachtman D."/>
        </authorList>
    </citation>
    <scope>NUCLEOTIDE SEQUENCE [LARGE SCALE GENOMIC DNA]</scope>
    <source>
        <strain evidence="3 4">2857</strain>
    </source>
</reference>
<feature type="region of interest" description="Disordered" evidence="1">
    <location>
        <begin position="1"/>
        <end position="26"/>
    </location>
</feature>
<dbReference type="RefSeq" id="WP_354025815.1">
    <property type="nucleotide sequence ID" value="NZ_JBEPSJ010000004.1"/>
</dbReference>
<feature type="transmembrane region" description="Helical" evidence="2">
    <location>
        <begin position="316"/>
        <end position="338"/>
    </location>
</feature>
<feature type="compositionally biased region" description="Acidic residues" evidence="1">
    <location>
        <begin position="7"/>
        <end position="26"/>
    </location>
</feature>
<sequence>MPRFETDPDVEPEFDEPVDEPGFGDESDGIGSIVGGLGDVVNSPPGGVSYMSDPWGNTFEMLQDAAAGLSGDVLPALTAATLPDLSADWFISAYRVSFATAIFVAVALLFPQFIRTARGRQSGRELVDSLGLYFGTFLLGATFGPAAGIMLVTFFQSLSDVFVTWGVQDSVDAVIDQFQSMITDADPDQIAGGMPIAVLVMLGMLVGLFLVLLMLVMQFVTLYFTGVLIPLGLVWIIDPTRRSFGLRLVGLWVGLLAAQPLLFFLLGFGFSMMANATAAFGADQALRTLVELLVAVIALFVAALSPLLLLRLAPSIPILIGGTVGPSAMGSVIGAGNVSDATDRLGQRAASPDGVSRALVFDSQRDYDSSVIGEQPRAVAALSDAAASRSATATAVAERESAGRARGKRPSVPVITNAKHSTSKSAGRAGGAVDDDTTIGRGGDS</sequence>
<feature type="transmembrane region" description="Helical" evidence="2">
    <location>
        <begin position="190"/>
        <end position="213"/>
    </location>
</feature>
<feature type="region of interest" description="Disordered" evidence="1">
    <location>
        <begin position="397"/>
        <end position="445"/>
    </location>
</feature>
<dbReference type="EMBL" id="JBEPSJ010000004">
    <property type="protein sequence ID" value="MET4583649.1"/>
    <property type="molecule type" value="Genomic_DNA"/>
</dbReference>
<organism evidence="3 4">
    <name type="scientific">Conyzicola nivalis</name>
    <dbReference type="NCBI Taxonomy" id="1477021"/>
    <lineage>
        <taxon>Bacteria</taxon>
        <taxon>Bacillati</taxon>
        <taxon>Actinomycetota</taxon>
        <taxon>Actinomycetes</taxon>
        <taxon>Micrococcales</taxon>
        <taxon>Microbacteriaceae</taxon>
        <taxon>Conyzicola</taxon>
    </lineage>
</organism>
<evidence type="ECO:0000256" key="1">
    <source>
        <dbReference type="SAM" id="MobiDB-lite"/>
    </source>
</evidence>
<accession>A0ABV2QRF2</accession>
<feature type="transmembrane region" description="Helical" evidence="2">
    <location>
        <begin position="249"/>
        <end position="268"/>
    </location>
</feature>
<keyword evidence="2" id="KW-0472">Membrane</keyword>
<evidence type="ECO:0000313" key="3">
    <source>
        <dbReference type="EMBL" id="MET4583649.1"/>
    </source>
</evidence>
<evidence type="ECO:0000256" key="2">
    <source>
        <dbReference type="SAM" id="Phobius"/>
    </source>
</evidence>
<proteinExistence type="predicted"/>
<protein>
    <submittedName>
        <fullName evidence="3">Type IV secretion system protein TrbL</fullName>
    </submittedName>
</protein>
<keyword evidence="4" id="KW-1185">Reference proteome</keyword>
<feature type="transmembrane region" description="Helical" evidence="2">
    <location>
        <begin position="220"/>
        <end position="237"/>
    </location>
</feature>